<dbReference type="SUPFAM" id="SSF54736">
    <property type="entry name" value="ClpS-like"/>
    <property type="match status" value="1"/>
</dbReference>
<feature type="region of interest" description="Disordered" evidence="5">
    <location>
        <begin position="1"/>
        <end position="34"/>
    </location>
</feature>
<dbReference type="NCBIfam" id="TIGR00855">
    <property type="entry name" value="L12"/>
    <property type="match status" value="1"/>
</dbReference>
<dbReference type="InterPro" id="IPR000206">
    <property type="entry name" value="Ribosomal_bL12"/>
</dbReference>
<accession>A0A7C4M1I1</accession>
<evidence type="ECO:0000259" key="7">
    <source>
        <dbReference type="Pfam" id="PF16320"/>
    </source>
</evidence>
<evidence type="ECO:0000256" key="2">
    <source>
        <dbReference type="ARBA" id="ARBA00022980"/>
    </source>
</evidence>
<reference evidence="8" key="1">
    <citation type="journal article" date="2020" name="mSystems">
        <title>Genome- and Community-Level Interaction Insights into Carbon Utilization and Element Cycling Functions of Hydrothermarchaeota in Hydrothermal Sediment.</title>
        <authorList>
            <person name="Zhou Z."/>
            <person name="Liu Y."/>
            <person name="Xu W."/>
            <person name="Pan J."/>
            <person name="Luo Z.H."/>
            <person name="Li M."/>
        </authorList>
    </citation>
    <scope>NUCLEOTIDE SEQUENCE [LARGE SCALE GENOMIC DNA]</scope>
    <source>
        <strain evidence="8">SpSt-579</strain>
    </source>
</reference>
<dbReference type="GO" id="GO:0003735">
    <property type="term" value="F:structural constituent of ribosome"/>
    <property type="evidence" value="ECO:0007669"/>
    <property type="project" value="InterPro"/>
</dbReference>
<dbReference type="FunFam" id="3.30.1390.10:FF:000001">
    <property type="entry name" value="50S ribosomal protein L7/L12"/>
    <property type="match status" value="1"/>
</dbReference>
<comment type="caution">
    <text evidence="8">The sequence shown here is derived from an EMBL/GenBank/DDBJ whole genome shotgun (WGS) entry which is preliminary data.</text>
</comment>
<comment type="subunit">
    <text evidence="4">Homodimer. Part of the ribosomal stalk of the 50S ribosomal subunit. Forms a multimeric L10(L12)X complex, where L10 forms an elongated spine to which 2 to 4 L12 dimers bind in a sequential fashion. Binds GTP-bound translation factors.</text>
</comment>
<dbReference type="PANTHER" id="PTHR45987:SF4">
    <property type="entry name" value="LARGE RIBOSOMAL SUBUNIT PROTEIN BL12M"/>
    <property type="match status" value="1"/>
</dbReference>
<dbReference type="InterPro" id="IPR036235">
    <property type="entry name" value="Ribosomal_bL12_oligo_N_sf"/>
</dbReference>
<dbReference type="GO" id="GO:0022625">
    <property type="term" value="C:cytosolic large ribosomal subunit"/>
    <property type="evidence" value="ECO:0007669"/>
    <property type="project" value="TreeGrafter"/>
</dbReference>
<dbReference type="InterPro" id="IPR013823">
    <property type="entry name" value="Ribosomal_bL12_C"/>
</dbReference>
<feature type="domain" description="Large ribosomal subunit protein bL12 oligomerization" evidence="7">
    <location>
        <begin position="35"/>
        <end position="81"/>
    </location>
</feature>
<protein>
    <recommendedName>
        <fullName evidence="4">Large ribosomal subunit protein bL12</fullName>
    </recommendedName>
</protein>
<proteinExistence type="inferred from homology"/>
<dbReference type="Gene3D" id="3.30.1390.10">
    <property type="match status" value="1"/>
</dbReference>
<dbReference type="Gene3D" id="1.20.5.710">
    <property type="entry name" value="Single helix bin"/>
    <property type="match status" value="1"/>
</dbReference>
<sequence>MADETTQPTEEVKEDVTANEPKEEKKEKKSTGKGIEKLVEEIKGLKLTEVAELVSALEDEFGVSAAMPMMAMAGAPAAGGDAGAPAEEKSAFNVELTASGDNKIGVIKAVREVIPELGLKEAKDLVDGAPKVIKENVKKEDAENIKKKIEEAGGKVTLK</sequence>
<evidence type="ECO:0000256" key="3">
    <source>
        <dbReference type="ARBA" id="ARBA00023274"/>
    </source>
</evidence>
<feature type="domain" description="Large ribosomal subunit protein bL12 C-terminal" evidence="6">
    <location>
        <begin position="92"/>
        <end position="159"/>
    </location>
</feature>
<dbReference type="Pfam" id="PF00542">
    <property type="entry name" value="Ribosomal_L12"/>
    <property type="match status" value="1"/>
</dbReference>
<dbReference type="AlphaFoldDB" id="A0A7C4M1I1"/>
<dbReference type="EMBL" id="DSYQ01000003">
    <property type="protein sequence ID" value="HGT70831.1"/>
    <property type="molecule type" value="Genomic_DNA"/>
</dbReference>
<keyword evidence="3 4" id="KW-0687">Ribonucleoprotein</keyword>
<evidence type="ECO:0000256" key="1">
    <source>
        <dbReference type="ARBA" id="ARBA00007197"/>
    </source>
</evidence>
<dbReference type="Pfam" id="PF16320">
    <property type="entry name" value="Ribosomal_L12_N"/>
    <property type="match status" value="1"/>
</dbReference>
<dbReference type="GO" id="GO:0006412">
    <property type="term" value="P:translation"/>
    <property type="evidence" value="ECO:0007669"/>
    <property type="project" value="UniProtKB-UniRule"/>
</dbReference>
<comment type="similarity">
    <text evidence="1 4">Belongs to the bacterial ribosomal protein bL12 family.</text>
</comment>
<evidence type="ECO:0000313" key="8">
    <source>
        <dbReference type="EMBL" id="HGT70831.1"/>
    </source>
</evidence>
<evidence type="ECO:0000256" key="4">
    <source>
        <dbReference type="HAMAP-Rule" id="MF_00368"/>
    </source>
</evidence>
<comment type="function">
    <text evidence="4">Forms part of the ribosomal stalk which helps the ribosome interact with GTP-bound translation factors. Is thus essential for accurate translation.</text>
</comment>
<gene>
    <name evidence="4" type="primary">rplL</name>
    <name evidence="8" type="ORF">ENT43_01045</name>
</gene>
<dbReference type="PANTHER" id="PTHR45987">
    <property type="entry name" value="39S RIBOSOMAL PROTEIN L12"/>
    <property type="match status" value="1"/>
</dbReference>
<keyword evidence="2 4" id="KW-0689">Ribosomal protein</keyword>
<evidence type="ECO:0000256" key="5">
    <source>
        <dbReference type="SAM" id="MobiDB-lite"/>
    </source>
</evidence>
<dbReference type="CDD" id="cd00387">
    <property type="entry name" value="Ribosomal_L7_L12"/>
    <property type="match status" value="1"/>
</dbReference>
<dbReference type="SUPFAM" id="SSF48300">
    <property type="entry name" value="Ribosomal protein L7/12, oligomerisation (N-terminal) domain"/>
    <property type="match status" value="1"/>
</dbReference>
<dbReference type="GO" id="GO:0003729">
    <property type="term" value="F:mRNA binding"/>
    <property type="evidence" value="ECO:0007669"/>
    <property type="project" value="TreeGrafter"/>
</dbReference>
<name>A0A7C4M1I1_UNCC3</name>
<dbReference type="InterPro" id="IPR008932">
    <property type="entry name" value="Ribosomal_bL12_oligo"/>
</dbReference>
<feature type="compositionally biased region" description="Basic and acidic residues" evidence="5">
    <location>
        <begin position="10"/>
        <end position="34"/>
    </location>
</feature>
<dbReference type="HAMAP" id="MF_00368">
    <property type="entry name" value="Ribosomal_bL12"/>
    <property type="match status" value="1"/>
</dbReference>
<organism evidence="8">
    <name type="scientific">candidate division CPR3 bacterium</name>
    <dbReference type="NCBI Taxonomy" id="2268181"/>
    <lineage>
        <taxon>Bacteria</taxon>
        <taxon>Bacteria division CPR3</taxon>
    </lineage>
</organism>
<evidence type="ECO:0000259" key="6">
    <source>
        <dbReference type="Pfam" id="PF00542"/>
    </source>
</evidence>
<dbReference type="InterPro" id="IPR014719">
    <property type="entry name" value="Ribosomal_bL12_C/ClpS-like"/>
</dbReference>